<dbReference type="OrthoDB" id="47271at2"/>
<dbReference type="InterPro" id="IPR013096">
    <property type="entry name" value="Cupin_2"/>
</dbReference>
<evidence type="ECO:0000259" key="1">
    <source>
        <dbReference type="Pfam" id="PF07883"/>
    </source>
</evidence>
<organism evidence="2 3">
    <name type="scientific">Fervidobacterium pennivorans</name>
    <dbReference type="NCBI Taxonomy" id="93466"/>
    <lineage>
        <taxon>Bacteria</taxon>
        <taxon>Thermotogati</taxon>
        <taxon>Thermotogota</taxon>
        <taxon>Thermotogae</taxon>
        <taxon>Thermotogales</taxon>
        <taxon>Fervidobacteriaceae</taxon>
        <taxon>Fervidobacterium</taxon>
    </lineage>
</organism>
<name>A0A172T103_FERPE</name>
<proteinExistence type="predicted"/>
<dbReference type="KEGG" id="fng:JM64_00545"/>
<evidence type="ECO:0000313" key="2">
    <source>
        <dbReference type="EMBL" id="ANE40681.1"/>
    </source>
</evidence>
<reference evidence="2 3" key="1">
    <citation type="submission" date="2014-08" db="EMBL/GenBank/DDBJ databases">
        <title>Fervidobacterium pennivorans DYC genome.</title>
        <authorList>
            <person name="Wushke S."/>
        </authorList>
    </citation>
    <scope>NUCLEOTIDE SEQUENCE [LARGE SCALE GENOMIC DNA]</scope>
    <source>
        <strain evidence="2 3">DYC</strain>
    </source>
</reference>
<dbReference type="SUPFAM" id="SSF51182">
    <property type="entry name" value="RmlC-like cupins"/>
    <property type="match status" value="1"/>
</dbReference>
<gene>
    <name evidence="2" type="ORF">JM64_00545</name>
</gene>
<protein>
    <recommendedName>
        <fullName evidence="1">Cupin type-2 domain-containing protein</fullName>
    </recommendedName>
</protein>
<evidence type="ECO:0000313" key="3">
    <source>
        <dbReference type="Proteomes" id="UP000077096"/>
    </source>
</evidence>
<dbReference type="EMBL" id="CP011393">
    <property type="protein sequence ID" value="ANE40681.1"/>
    <property type="molecule type" value="Genomic_DNA"/>
</dbReference>
<dbReference type="PANTHER" id="PTHR37694:SF1">
    <property type="entry name" value="SLR8022 PROTEIN"/>
    <property type="match status" value="1"/>
</dbReference>
<dbReference type="InterPro" id="IPR014710">
    <property type="entry name" value="RmlC-like_jellyroll"/>
</dbReference>
<dbReference type="Proteomes" id="UP000077096">
    <property type="component" value="Chromosome"/>
</dbReference>
<dbReference type="Pfam" id="PF07883">
    <property type="entry name" value="Cupin_2"/>
    <property type="match status" value="1"/>
</dbReference>
<dbReference type="InterPro" id="IPR011051">
    <property type="entry name" value="RmlC_Cupin_sf"/>
</dbReference>
<accession>A0A172T103</accession>
<dbReference type="PATRIC" id="fig|93466.3.peg.107"/>
<sequence length="101" mass="11276">MVYKVSDVQNLLGGLIDARRFYDSEKAIVAKITIQPGGKLEKHSSKEFALLFVISGKVRVVIENDSYELEKDSLIEFPQNILHSVENTGDTVAEVLVVKIK</sequence>
<dbReference type="Gene3D" id="2.60.120.10">
    <property type="entry name" value="Jelly Rolls"/>
    <property type="match status" value="1"/>
</dbReference>
<feature type="domain" description="Cupin type-2" evidence="1">
    <location>
        <begin position="32"/>
        <end position="98"/>
    </location>
</feature>
<dbReference type="PANTHER" id="PTHR37694">
    <property type="entry name" value="SLR8022 PROTEIN"/>
    <property type="match status" value="1"/>
</dbReference>
<dbReference type="AlphaFoldDB" id="A0A172T103"/>